<reference evidence="9 10" key="1">
    <citation type="journal article" date="2021" name="Environ. Microbiol.">
        <title>Genetic insights into the dark matter of the mammalian gut microbiota through targeted genome reconstruction.</title>
        <authorList>
            <person name="Lugli G.A."/>
            <person name="Alessandri G."/>
            <person name="Milani C."/>
            <person name="Viappiani A."/>
            <person name="Fontana F."/>
            <person name="Tarracchini C."/>
            <person name="Mancabelli L."/>
            <person name="Argentini C."/>
            <person name="Ruiz L."/>
            <person name="Margolles A."/>
            <person name="van Sinderen D."/>
            <person name="Turroni F."/>
            <person name="Ventura M."/>
        </authorList>
    </citation>
    <scope>NUCLEOTIDE SEQUENCE [LARGE SCALE GENOMIC DNA]</scope>
    <source>
        <strain evidence="9 10">MA1</strain>
    </source>
</reference>
<dbReference type="PANTHER" id="PTHR21445">
    <property type="entry name" value="ENDONUCLEASE IV ENDODEOXYRIBONUCLEASE IV"/>
    <property type="match status" value="1"/>
</dbReference>
<dbReference type="Proteomes" id="UP000710815">
    <property type="component" value="Unassembled WGS sequence"/>
</dbReference>
<proteinExistence type="inferred from homology"/>
<dbReference type="PROSITE" id="PS51432">
    <property type="entry name" value="AP_NUCLEASE_F2_4"/>
    <property type="match status" value="1"/>
</dbReference>
<dbReference type="InterPro" id="IPR036237">
    <property type="entry name" value="Xyl_isomerase-like_sf"/>
</dbReference>
<dbReference type="CDD" id="cd00019">
    <property type="entry name" value="AP2Ec"/>
    <property type="match status" value="1"/>
</dbReference>
<comment type="function">
    <text evidence="7">Endonuclease IV plays a role in DNA repair. It cleaves phosphodiester bonds at apurinic or apyrimidinic (AP) sites, generating a 3'-hydroxyl group and a 5'-terminal sugar phosphate.</text>
</comment>
<reference evidence="9 10" key="2">
    <citation type="journal article" date="2021" name="Syst. Appl. Microbiol.">
        <title>Phylogenetic classification of ten novel species belonging to the genus Bifidobacterium comprising B. phasiani sp. nov., B. pongonis sp. nov., B. saguinibicoloris sp. nov., B. colobi sp. nov., B. simiiventris sp. nov., B. santillanense sp. nov., B. miconis sp. nov., B. amazonense sp. nov., B. pluvialisilvae sp. nov., and B. miconisargentati sp. nov.</title>
        <authorList>
            <person name="Lugli G.A."/>
            <person name="Calvete-Torre I."/>
            <person name="Alessandri G."/>
            <person name="Milani C."/>
            <person name="Turroni F."/>
            <person name="Laiolo P."/>
            <person name="Ossiprandi M.C."/>
            <person name="Margolles A."/>
            <person name="Ruiz L."/>
            <person name="Ventura M."/>
        </authorList>
    </citation>
    <scope>NUCLEOTIDE SEQUENCE [LARGE SCALE GENOMIC DNA]</scope>
    <source>
        <strain evidence="9 10">MA1</strain>
    </source>
</reference>
<dbReference type="PANTHER" id="PTHR21445:SF0">
    <property type="entry name" value="APURINIC-APYRIMIDINIC ENDONUCLEASE"/>
    <property type="match status" value="1"/>
</dbReference>
<keyword evidence="6 7" id="KW-0234">DNA repair</keyword>
<keyword evidence="3 7" id="KW-0227">DNA damage</keyword>
<evidence type="ECO:0000256" key="6">
    <source>
        <dbReference type="ARBA" id="ARBA00023204"/>
    </source>
</evidence>
<protein>
    <recommendedName>
        <fullName evidence="7">Probable endonuclease 4</fullName>
        <ecNumber evidence="7">3.1.21.2</ecNumber>
    </recommendedName>
    <alternativeName>
        <fullName evidence="7">Endodeoxyribonuclease IV</fullName>
    </alternativeName>
    <alternativeName>
        <fullName evidence="7">Endonuclease IV</fullName>
    </alternativeName>
</protein>
<evidence type="ECO:0000256" key="2">
    <source>
        <dbReference type="ARBA" id="ARBA00022723"/>
    </source>
</evidence>
<dbReference type="Gene3D" id="3.20.20.150">
    <property type="entry name" value="Divalent-metal-dependent TIM barrel enzymes"/>
    <property type="match status" value="1"/>
</dbReference>
<dbReference type="HAMAP" id="MF_00152">
    <property type="entry name" value="Nfo"/>
    <property type="match status" value="1"/>
</dbReference>
<feature type="binding site" evidence="7">
    <location>
        <position position="166"/>
    </location>
    <ligand>
        <name>Zn(2+)</name>
        <dbReference type="ChEBI" id="CHEBI:29105"/>
        <label>2</label>
    </ligand>
</feature>
<evidence type="ECO:0000256" key="3">
    <source>
        <dbReference type="ARBA" id="ARBA00022763"/>
    </source>
</evidence>
<feature type="binding site" evidence="7">
    <location>
        <position position="248"/>
    </location>
    <ligand>
        <name>Zn(2+)</name>
        <dbReference type="ChEBI" id="CHEBI:29105"/>
        <label>3</label>
    </ligand>
</feature>
<accession>A0ABS9VX93</accession>
<dbReference type="SMART" id="SM00518">
    <property type="entry name" value="AP2Ec"/>
    <property type="match status" value="1"/>
</dbReference>
<dbReference type="PROSITE" id="PS00730">
    <property type="entry name" value="AP_NUCLEASE_F2_2"/>
    <property type="match status" value="1"/>
</dbReference>
<feature type="binding site" evidence="7">
    <location>
        <position position="203"/>
    </location>
    <ligand>
        <name>Zn(2+)</name>
        <dbReference type="ChEBI" id="CHEBI:29105"/>
        <label>3</label>
    </ligand>
</feature>
<evidence type="ECO:0000259" key="8">
    <source>
        <dbReference type="Pfam" id="PF01261"/>
    </source>
</evidence>
<evidence type="ECO:0000256" key="4">
    <source>
        <dbReference type="ARBA" id="ARBA00022801"/>
    </source>
</evidence>
<keyword evidence="5 7" id="KW-0862">Zinc</keyword>
<evidence type="ECO:0000313" key="10">
    <source>
        <dbReference type="Proteomes" id="UP000710815"/>
    </source>
</evidence>
<gene>
    <name evidence="7" type="primary">nfo</name>
    <name evidence="9" type="ORF">JS533_010560</name>
</gene>
<dbReference type="Pfam" id="PF01261">
    <property type="entry name" value="AP_endonuc_2"/>
    <property type="match status" value="1"/>
</dbReference>
<evidence type="ECO:0000313" key="9">
    <source>
        <dbReference type="EMBL" id="MCH9276707.1"/>
    </source>
</evidence>
<comment type="similarity">
    <text evidence="1 7">Belongs to the AP endonuclease 2 family.</text>
</comment>
<sequence length="303" mass="32828">MTTSTTLFIGSHLSTGGGWDALLKRSHDEGGTTFAFFPRSPYGKPSKSLTADGAADFARQLIAERYGPLVAHAPYVYNLAAKDDAKREFAVHALAEDLRLLAPIRAAGQMIYLNIHPGSHVGQGAEEGCRLIADGLNRVLDLLTDTLDGATGDLTGNGDGVPILLETMAGKGTECGRTFEELATIIGRVDDAANLGVTMDTCHVFDAGYDLLHDFDGVLRKLDDVIGLDRVKAIHANDSQFGFDSHKDRHANIGEGQLGLEFFRQLMNDPRTNTLPMILETKEQIPTTHRDEIALLRSLRADS</sequence>
<dbReference type="InterPro" id="IPR018246">
    <property type="entry name" value="AP_endonuc_F2_Zn_BS"/>
</dbReference>
<evidence type="ECO:0000256" key="7">
    <source>
        <dbReference type="HAMAP-Rule" id="MF_00152"/>
    </source>
</evidence>
<comment type="cofactor">
    <cofactor evidence="7">
        <name>Zn(2+)</name>
        <dbReference type="ChEBI" id="CHEBI:29105"/>
    </cofactor>
    <text evidence="7">Binds 3 Zn(2+) ions.</text>
</comment>
<evidence type="ECO:0000256" key="1">
    <source>
        <dbReference type="ARBA" id="ARBA00005340"/>
    </source>
</evidence>
<evidence type="ECO:0000256" key="5">
    <source>
        <dbReference type="ARBA" id="ARBA00022833"/>
    </source>
</evidence>
<dbReference type="NCBIfam" id="TIGR00587">
    <property type="entry name" value="nfo"/>
    <property type="match status" value="1"/>
</dbReference>
<dbReference type="InterPro" id="IPR001719">
    <property type="entry name" value="AP_endonuc_2"/>
</dbReference>
<organism evidence="9 10">
    <name type="scientific">Bifidobacterium amazonense</name>
    <dbReference type="NCBI Taxonomy" id="2809027"/>
    <lineage>
        <taxon>Bacteria</taxon>
        <taxon>Bacillati</taxon>
        <taxon>Actinomycetota</taxon>
        <taxon>Actinomycetes</taxon>
        <taxon>Bifidobacteriales</taxon>
        <taxon>Bifidobacteriaceae</taxon>
        <taxon>Bifidobacterium</taxon>
    </lineage>
</organism>
<comment type="catalytic activity">
    <reaction evidence="7">
        <text>Endonucleolytic cleavage to 5'-phosphooligonucleotide end-products.</text>
        <dbReference type="EC" id="3.1.21.2"/>
    </reaction>
</comment>
<keyword evidence="2 7" id="KW-0479">Metal-binding</keyword>
<dbReference type="SUPFAM" id="SSF51658">
    <property type="entry name" value="Xylose isomerase-like"/>
    <property type="match status" value="1"/>
</dbReference>
<feature type="binding site" evidence="7">
    <location>
        <position position="166"/>
    </location>
    <ligand>
        <name>Zn(2+)</name>
        <dbReference type="ChEBI" id="CHEBI:29105"/>
        <label>1</label>
    </ligand>
</feature>
<dbReference type="EMBL" id="JAFEJT020000052">
    <property type="protein sequence ID" value="MCH9276707.1"/>
    <property type="molecule type" value="Genomic_DNA"/>
</dbReference>
<keyword evidence="4 7" id="KW-0378">Hydrolase</keyword>
<feature type="binding site" evidence="7">
    <location>
        <position position="250"/>
    </location>
    <ligand>
        <name>Zn(2+)</name>
        <dbReference type="ChEBI" id="CHEBI:29105"/>
        <label>3</label>
    </ligand>
</feature>
<keyword evidence="10" id="KW-1185">Reference proteome</keyword>
<dbReference type="RefSeq" id="WP_241514451.1">
    <property type="nucleotide sequence ID" value="NZ_JAFEJT020000052.1"/>
</dbReference>
<feature type="binding site" evidence="7">
    <location>
        <position position="280"/>
    </location>
    <ligand>
        <name>Zn(2+)</name>
        <dbReference type="ChEBI" id="CHEBI:29105"/>
        <label>2</label>
    </ligand>
</feature>
<feature type="binding site" evidence="7">
    <location>
        <position position="235"/>
    </location>
    <ligand>
        <name>Zn(2+)</name>
        <dbReference type="ChEBI" id="CHEBI:29105"/>
        <label>2</label>
    </ligand>
</feature>
<keyword evidence="7" id="KW-0255">Endonuclease</keyword>
<feature type="binding site" evidence="7">
    <location>
        <position position="116"/>
    </location>
    <ligand>
        <name>Zn(2+)</name>
        <dbReference type="ChEBI" id="CHEBI:29105"/>
        <label>1</label>
    </ligand>
</feature>
<dbReference type="InterPro" id="IPR013022">
    <property type="entry name" value="Xyl_isomerase-like_TIM-brl"/>
</dbReference>
<feature type="binding site" evidence="7">
    <location>
        <position position="72"/>
    </location>
    <ligand>
        <name>Zn(2+)</name>
        <dbReference type="ChEBI" id="CHEBI:29105"/>
        <label>1</label>
    </ligand>
</feature>
<dbReference type="EC" id="3.1.21.2" evidence="7"/>
<feature type="binding site" evidence="7">
    <location>
        <position position="200"/>
    </location>
    <ligand>
        <name>Zn(2+)</name>
        <dbReference type="ChEBI" id="CHEBI:29105"/>
        <label>2</label>
    </ligand>
</feature>
<keyword evidence="7" id="KW-0540">Nuclease</keyword>
<name>A0ABS9VX93_9BIFI</name>
<comment type="caution">
    <text evidence="9">The sequence shown here is derived from an EMBL/GenBank/DDBJ whole genome shotgun (WGS) entry which is preliminary data.</text>
</comment>
<feature type="domain" description="Xylose isomerase-like TIM barrel" evidence="8">
    <location>
        <begin position="27"/>
        <end position="298"/>
    </location>
</feature>